<gene>
    <name evidence="16" type="ORF">ABDJ40_03230</name>
</gene>
<organism evidence="16 17">
    <name type="scientific">Roseateles flavus</name>
    <dbReference type="NCBI Taxonomy" id="3149041"/>
    <lineage>
        <taxon>Bacteria</taxon>
        <taxon>Pseudomonadati</taxon>
        <taxon>Pseudomonadota</taxon>
        <taxon>Betaproteobacteria</taxon>
        <taxon>Burkholderiales</taxon>
        <taxon>Sphaerotilaceae</taxon>
        <taxon>Roseateles</taxon>
    </lineage>
</organism>
<dbReference type="EMBL" id="JBDPZC010000001">
    <property type="protein sequence ID" value="MEO3711773.1"/>
    <property type="molecule type" value="Genomic_DNA"/>
</dbReference>
<dbReference type="Gene3D" id="2.170.130.10">
    <property type="entry name" value="TonB-dependent receptor, plug domain"/>
    <property type="match status" value="1"/>
</dbReference>
<sequence length="941" mass="99727">MKHFKKTPISSGTTLLCAGALLAMSLAAQAQETQQLQRVEVTGTNIKRVAAETASPVQLITAMDIAKSGKATVAEYLQTLGVDGAGSLPTGFGNGFAAGSTAISLRGLGATSTLVLLNGRRMAAFGRADDGQKTFTDLSTMPMELVERIEILKDGASSVYGADAIAGVVNIITRKDFQGVTGQASTGFSRYGDMQQHKASITAGFGDLMKDGHNYTFNFEVSHSEALANSDRASRAWIGKGDLRPWGYAINTQFASGYITGNNNAAASPAGSIRDPKTLDYVSLPGCSSLSNASPQDPKGGCLWHQDQFRSMQPAIDAVNLFAGGTWKINDDLQAYAEAGYSSRQTSFMMTPPSITPTVAFPPNAGNPSGVINYGSGAGTTIVLAANHPQNPYGVPVRVRYAAFDVGPQERKADNGFSRFVAGLKGSAWGWDFDTAFVHSESQLALDYSAMLNMNVLKDALGNPNSKYFPYYIGAEASKNPQSLYDAMVRHSTADISTKLDMIDIKGSRELMNLPGGALSLAVGGEYRRESLDAPSLSGTEDGSVNASYVAAKGSNTVKAVYAELLAPVFKELEISAAIRHDAYDKFSSNTPKLGVKWTPLKSLAVRGTYAEGFRAPGAAEAGSESQSTGSSAVRDPVRCPGGTPAAGGATTGDCQITIAAVKVGNPNLQPEKSKGGTLGLVWDLPTNTSLAVDVWQIKRSNEINPMAYAEAAALPTAIRADNNLVVNGVVQPNTGTLLISKAPYRNSSYTQVKGVDIDLKQRIALGEAGRLTVGINWTHLNTWKRVEPDTVNAAGTVVKGAQYEYVGTHGNCDTSNCAGTPRDKVNFSTTWDRGDWSVTGNINYRSAMENRYFKGDGCASKLADGSDAPNGCRLSSFATLDLSVRYQASKRLQVFGSIQNATDRVAPLDPLTYGGMSYNPLDASGATGRYFKIGAKYQFM</sequence>
<keyword evidence="6 11" id="KW-0798">TonB box</keyword>
<dbReference type="RefSeq" id="WP_347605992.1">
    <property type="nucleotide sequence ID" value="NZ_JBDPZC010000001.1"/>
</dbReference>
<evidence type="ECO:0000256" key="5">
    <source>
        <dbReference type="ARBA" id="ARBA00022692"/>
    </source>
</evidence>
<keyword evidence="13" id="KW-0732">Signal</keyword>
<evidence type="ECO:0000256" key="12">
    <source>
        <dbReference type="SAM" id="MobiDB-lite"/>
    </source>
</evidence>
<feature type="chain" id="PRO_5045727892" evidence="13">
    <location>
        <begin position="31"/>
        <end position="941"/>
    </location>
</feature>
<dbReference type="InterPro" id="IPR000531">
    <property type="entry name" value="Beta-barrel_TonB"/>
</dbReference>
<feature type="domain" description="TonB-dependent receptor-like beta-barrel" evidence="14">
    <location>
        <begin position="411"/>
        <end position="901"/>
    </location>
</feature>
<dbReference type="PANTHER" id="PTHR47234">
    <property type="match status" value="1"/>
</dbReference>
<dbReference type="Gene3D" id="2.40.170.20">
    <property type="entry name" value="TonB-dependent receptor, beta-barrel domain"/>
    <property type="match status" value="1"/>
</dbReference>
<dbReference type="InterPro" id="IPR039426">
    <property type="entry name" value="TonB-dep_rcpt-like"/>
</dbReference>
<comment type="similarity">
    <text evidence="2 10 11">Belongs to the TonB-dependent receptor family.</text>
</comment>
<keyword evidence="4 10" id="KW-1134">Transmembrane beta strand</keyword>
<evidence type="ECO:0000256" key="8">
    <source>
        <dbReference type="ARBA" id="ARBA00023170"/>
    </source>
</evidence>
<dbReference type="Pfam" id="PF07715">
    <property type="entry name" value="Plug"/>
    <property type="match status" value="1"/>
</dbReference>
<feature type="domain" description="TonB-dependent receptor plug" evidence="15">
    <location>
        <begin position="51"/>
        <end position="168"/>
    </location>
</feature>
<keyword evidence="17" id="KW-1185">Reference proteome</keyword>
<accession>A0ABV0G9P2</accession>
<evidence type="ECO:0000256" key="13">
    <source>
        <dbReference type="SAM" id="SignalP"/>
    </source>
</evidence>
<evidence type="ECO:0000256" key="9">
    <source>
        <dbReference type="ARBA" id="ARBA00023237"/>
    </source>
</evidence>
<keyword evidence="3 10" id="KW-0813">Transport</keyword>
<dbReference type="PROSITE" id="PS52016">
    <property type="entry name" value="TONB_DEPENDENT_REC_3"/>
    <property type="match status" value="1"/>
</dbReference>
<evidence type="ECO:0000256" key="11">
    <source>
        <dbReference type="RuleBase" id="RU003357"/>
    </source>
</evidence>
<evidence type="ECO:0000259" key="14">
    <source>
        <dbReference type="Pfam" id="PF00593"/>
    </source>
</evidence>
<dbReference type="InterPro" id="IPR012910">
    <property type="entry name" value="Plug_dom"/>
</dbReference>
<comment type="caution">
    <text evidence="16">The sequence shown here is derived from an EMBL/GenBank/DDBJ whole genome shotgun (WGS) entry which is preliminary data.</text>
</comment>
<dbReference type="Proteomes" id="UP001462640">
    <property type="component" value="Unassembled WGS sequence"/>
</dbReference>
<evidence type="ECO:0000256" key="7">
    <source>
        <dbReference type="ARBA" id="ARBA00023136"/>
    </source>
</evidence>
<keyword evidence="9 10" id="KW-0998">Cell outer membrane</keyword>
<evidence type="ECO:0000313" key="17">
    <source>
        <dbReference type="Proteomes" id="UP001462640"/>
    </source>
</evidence>
<keyword evidence="7 10" id="KW-0472">Membrane</keyword>
<feature type="signal peptide" evidence="13">
    <location>
        <begin position="1"/>
        <end position="30"/>
    </location>
</feature>
<evidence type="ECO:0000256" key="2">
    <source>
        <dbReference type="ARBA" id="ARBA00009810"/>
    </source>
</evidence>
<keyword evidence="5 10" id="KW-0812">Transmembrane</keyword>
<protein>
    <submittedName>
        <fullName evidence="16">TonB-dependent receptor</fullName>
    </submittedName>
</protein>
<evidence type="ECO:0000313" key="16">
    <source>
        <dbReference type="EMBL" id="MEO3711773.1"/>
    </source>
</evidence>
<dbReference type="CDD" id="cd01347">
    <property type="entry name" value="ligand_gated_channel"/>
    <property type="match status" value="1"/>
</dbReference>
<evidence type="ECO:0000256" key="3">
    <source>
        <dbReference type="ARBA" id="ARBA00022448"/>
    </source>
</evidence>
<dbReference type="Pfam" id="PF00593">
    <property type="entry name" value="TonB_dep_Rec_b-barrel"/>
    <property type="match status" value="1"/>
</dbReference>
<comment type="subcellular location">
    <subcellularLocation>
        <location evidence="1 10">Cell outer membrane</location>
        <topology evidence="1 10">Multi-pass membrane protein</topology>
    </subcellularLocation>
</comment>
<name>A0ABV0G9P2_9BURK</name>
<evidence type="ECO:0000256" key="10">
    <source>
        <dbReference type="PROSITE-ProRule" id="PRU01360"/>
    </source>
</evidence>
<dbReference type="SUPFAM" id="SSF56935">
    <property type="entry name" value="Porins"/>
    <property type="match status" value="1"/>
</dbReference>
<evidence type="ECO:0000256" key="4">
    <source>
        <dbReference type="ARBA" id="ARBA00022452"/>
    </source>
</evidence>
<evidence type="ECO:0000259" key="15">
    <source>
        <dbReference type="Pfam" id="PF07715"/>
    </source>
</evidence>
<keyword evidence="8 16" id="KW-0675">Receptor</keyword>
<feature type="region of interest" description="Disordered" evidence="12">
    <location>
        <begin position="618"/>
        <end position="649"/>
    </location>
</feature>
<evidence type="ECO:0000256" key="6">
    <source>
        <dbReference type="ARBA" id="ARBA00023077"/>
    </source>
</evidence>
<dbReference type="InterPro" id="IPR037066">
    <property type="entry name" value="Plug_dom_sf"/>
</dbReference>
<reference evidence="16 17" key="1">
    <citation type="submission" date="2024-05" db="EMBL/GenBank/DDBJ databases">
        <title>Roseateles sp. 2.12 16S ribosomal RNA gene Genome sequencing and assembly.</title>
        <authorList>
            <person name="Woo H."/>
        </authorList>
    </citation>
    <scope>NUCLEOTIDE SEQUENCE [LARGE SCALE GENOMIC DNA]</scope>
    <source>
        <strain evidence="16 17">2.12</strain>
    </source>
</reference>
<dbReference type="PANTHER" id="PTHR47234:SF2">
    <property type="entry name" value="TONB-DEPENDENT RECEPTOR"/>
    <property type="match status" value="1"/>
</dbReference>
<proteinExistence type="inferred from homology"/>
<dbReference type="InterPro" id="IPR036942">
    <property type="entry name" value="Beta-barrel_TonB_sf"/>
</dbReference>
<evidence type="ECO:0000256" key="1">
    <source>
        <dbReference type="ARBA" id="ARBA00004571"/>
    </source>
</evidence>